<evidence type="ECO:0000313" key="1">
    <source>
        <dbReference type="EMBL" id="MBB5342048.1"/>
    </source>
</evidence>
<keyword evidence="2" id="KW-1185">Reference proteome</keyword>
<evidence type="ECO:0000313" key="2">
    <source>
        <dbReference type="Proteomes" id="UP000569005"/>
    </source>
</evidence>
<comment type="caution">
    <text evidence="1">The sequence shown here is derived from an EMBL/GenBank/DDBJ whole genome shotgun (WGS) entry which is preliminary data.</text>
</comment>
<dbReference type="Proteomes" id="UP000569005">
    <property type="component" value="Unassembled WGS sequence"/>
</dbReference>
<dbReference type="EMBL" id="JACHEA010000003">
    <property type="protein sequence ID" value="MBB5342048.1"/>
    <property type="molecule type" value="Genomic_DNA"/>
</dbReference>
<proteinExistence type="predicted"/>
<gene>
    <name evidence="1" type="ORF">HDF13_004437</name>
</gene>
<reference evidence="1" key="1">
    <citation type="submission" date="2020-08" db="EMBL/GenBank/DDBJ databases">
        <title>Genomic Encyclopedia of Type Strains, Phase IV (KMG-V): Genome sequencing to study the core and pangenomes of soil and plant-associated prokaryotes.</title>
        <authorList>
            <person name="Whitman W."/>
        </authorList>
    </citation>
    <scope>NUCLEOTIDE SEQUENCE</scope>
    <source>
        <strain evidence="1">M8UP15</strain>
    </source>
</reference>
<organism evidence="1 2">
    <name type="scientific">Tunturiibacter gelidiferens</name>
    <dbReference type="NCBI Taxonomy" id="3069689"/>
    <lineage>
        <taxon>Bacteria</taxon>
        <taxon>Pseudomonadati</taxon>
        <taxon>Acidobacteriota</taxon>
        <taxon>Terriglobia</taxon>
        <taxon>Terriglobales</taxon>
        <taxon>Acidobacteriaceae</taxon>
        <taxon>Tunturiibacter</taxon>
    </lineage>
</organism>
<name>A0ACC5P5X8_9BACT</name>
<protein>
    <submittedName>
        <fullName evidence="1">Uncharacterized protein</fullName>
    </submittedName>
</protein>
<sequence>MHWPYTERPDGKIAITLDNNVWNFLFDRRIDLASELPSEKFAVFITREVEIETLAIPANDTKVVLKEFIAKAIADCGVTTTWVFGFASEGSGPQRYGGFGQGVWQSKTEQEFYEVIRQQYLVNKGMKRSQLSGNEGDAAVAAKSFSSIALTCESPEKSGPLRFAAEHGGKILYLADFETSKLTLRRYIERFYEQIATDH</sequence>
<accession>A0ACC5P5X8</accession>